<reference evidence="2 3" key="1">
    <citation type="journal article" date="2019" name="Commun. Biol.">
        <title>The bagworm genome reveals a unique fibroin gene that provides high tensile strength.</title>
        <authorList>
            <person name="Kono N."/>
            <person name="Nakamura H."/>
            <person name="Ohtoshi R."/>
            <person name="Tomita M."/>
            <person name="Numata K."/>
            <person name="Arakawa K."/>
        </authorList>
    </citation>
    <scope>NUCLEOTIDE SEQUENCE [LARGE SCALE GENOMIC DNA]</scope>
</reference>
<evidence type="ECO:0000313" key="3">
    <source>
        <dbReference type="Proteomes" id="UP000299102"/>
    </source>
</evidence>
<evidence type="ECO:0000313" key="2">
    <source>
        <dbReference type="EMBL" id="GBP60877.1"/>
    </source>
</evidence>
<comment type="caution">
    <text evidence="2">The sequence shown here is derived from an EMBL/GenBank/DDBJ whole genome shotgun (WGS) entry which is preliminary data.</text>
</comment>
<gene>
    <name evidence="2" type="ORF">EVAR_26776_1</name>
</gene>
<feature type="region of interest" description="Disordered" evidence="1">
    <location>
        <begin position="46"/>
        <end position="66"/>
    </location>
</feature>
<dbReference type="Proteomes" id="UP000299102">
    <property type="component" value="Unassembled WGS sequence"/>
</dbReference>
<name>A0A4C1XF46_EUMVA</name>
<proteinExistence type="predicted"/>
<evidence type="ECO:0000256" key="1">
    <source>
        <dbReference type="SAM" id="MobiDB-lite"/>
    </source>
</evidence>
<dbReference type="AlphaFoldDB" id="A0A4C1XF46"/>
<keyword evidence="3" id="KW-1185">Reference proteome</keyword>
<protein>
    <submittedName>
        <fullName evidence="2">Uncharacterized protein</fullName>
    </submittedName>
</protein>
<sequence length="130" mass="14720">MARNRTVGYEGVLEGQLESDPREDILNRVTSVAVVVAALIRTTVGEPRPLQDNRESTKHEPDPNNPTCEYICTYANHAIKKKCYLFVARGTAMLWRTSLRHVIEPVRPVKYYTPMAYKREVAVSLASSIE</sequence>
<accession>A0A4C1XF46</accession>
<organism evidence="2 3">
    <name type="scientific">Eumeta variegata</name>
    <name type="common">Bagworm moth</name>
    <name type="synonym">Eumeta japonica</name>
    <dbReference type="NCBI Taxonomy" id="151549"/>
    <lineage>
        <taxon>Eukaryota</taxon>
        <taxon>Metazoa</taxon>
        <taxon>Ecdysozoa</taxon>
        <taxon>Arthropoda</taxon>
        <taxon>Hexapoda</taxon>
        <taxon>Insecta</taxon>
        <taxon>Pterygota</taxon>
        <taxon>Neoptera</taxon>
        <taxon>Endopterygota</taxon>
        <taxon>Lepidoptera</taxon>
        <taxon>Glossata</taxon>
        <taxon>Ditrysia</taxon>
        <taxon>Tineoidea</taxon>
        <taxon>Psychidae</taxon>
        <taxon>Oiketicinae</taxon>
        <taxon>Eumeta</taxon>
    </lineage>
</organism>
<feature type="compositionally biased region" description="Basic and acidic residues" evidence="1">
    <location>
        <begin position="49"/>
        <end position="62"/>
    </location>
</feature>
<dbReference type="EMBL" id="BGZK01000798">
    <property type="protein sequence ID" value="GBP60877.1"/>
    <property type="molecule type" value="Genomic_DNA"/>
</dbReference>